<dbReference type="GO" id="GO:0005737">
    <property type="term" value="C:cytoplasm"/>
    <property type="evidence" value="ECO:0007669"/>
    <property type="project" value="TreeGrafter"/>
</dbReference>
<keyword evidence="3" id="KW-1185">Reference proteome</keyword>
<sequence length="485" mass="53880">MAIKKPFELIDVTLRDAHQCLWSTRMTTPQMYPALADIDQAGFAYINILGGAVFDVMVRFLREDPWRRMEFLSNQLQTPTDALTRGQSIYTFELFADDVVDLNIELLANSGVKVLTVYDALNDNRNVESSVKTGKKYGMLVNAMLTYALSPVHDDAYFIARTLELVKMKVDFISVKDPTGLLTPERAATLFPAIVTAAQGIPIKLHSHCQSGLAPLVYEEAIKAGFAYGYVATDCLANGASLPSVLDVYASAKRLGRAPQMNATALQKIDEYFDWICSRDNFSRGEIASYDPALYEHQIPGGMISNLRAQLATMGIAHREAEILEETARVREDLGYPILVSPFAQYIVTQAVLNVVQGERYKTIPDEVRLYLKGHYGRLAGTPSALVMGRANVDYDASRRPGDLIEPALPGLRKKWGRSVSKEQLSLHAFYPENLAMGLKDGAAQAIKQGSELQPFTELVKYLLMKKEYKNIRTKLGGIELSFTS</sequence>
<dbReference type="NCBIfam" id="NF006761">
    <property type="entry name" value="PRK09282.1"/>
    <property type="match status" value="1"/>
</dbReference>
<feature type="domain" description="Pyruvate carboxyltransferase" evidence="1">
    <location>
        <begin position="7"/>
        <end position="267"/>
    </location>
</feature>
<accession>A0A6M9Q3G2</accession>
<dbReference type="SUPFAM" id="SSF89000">
    <property type="entry name" value="post-HMGL domain-like"/>
    <property type="match status" value="1"/>
</dbReference>
<dbReference type="GO" id="GO:0006094">
    <property type="term" value="P:gluconeogenesis"/>
    <property type="evidence" value="ECO:0007669"/>
    <property type="project" value="TreeGrafter"/>
</dbReference>
<evidence type="ECO:0000313" key="3">
    <source>
        <dbReference type="Proteomes" id="UP000500806"/>
    </source>
</evidence>
<dbReference type="CDD" id="cd07937">
    <property type="entry name" value="DRE_TIM_PC_TC_5S"/>
    <property type="match status" value="1"/>
</dbReference>
<organism evidence="2 3">
    <name type="scientific">Polynucleobacter antarcticus</name>
    <dbReference type="NCBI Taxonomy" id="1743162"/>
    <lineage>
        <taxon>Bacteria</taxon>
        <taxon>Pseudomonadati</taxon>
        <taxon>Pseudomonadota</taxon>
        <taxon>Betaproteobacteria</taxon>
        <taxon>Burkholderiales</taxon>
        <taxon>Burkholderiaceae</taxon>
        <taxon>Polynucleobacter</taxon>
    </lineage>
</organism>
<protein>
    <submittedName>
        <fullName evidence="2">Carboxylase</fullName>
    </submittedName>
</protein>
<dbReference type="SUPFAM" id="SSF51569">
    <property type="entry name" value="Aldolase"/>
    <property type="match status" value="1"/>
</dbReference>
<dbReference type="InterPro" id="IPR000891">
    <property type="entry name" value="PYR_CT"/>
</dbReference>
<dbReference type="InterPro" id="IPR013785">
    <property type="entry name" value="Aldolase_TIM"/>
</dbReference>
<dbReference type="InterPro" id="IPR003379">
    <property type="entry name" value="Carboxylase_cons_dom"/>
</dbReference>
<reference evidence="2 3" key="1">
    <citation type="submission" date="2018-04" db="EMBL/GenBank/DDBJ databases">
        <title>Polynucleobacter sp. LimPoW16 genome.</title>
        <authorList>
            <person name="Hahn M.W."/>
        </authorList>
    </citation>
    <scope>NUCLEOTIDE SEQUENCE [LARGE SCALE GENOMIC DNA]</scope>
    <source>
        <strain evidence="2 3">LimPoW16</strain>
    </source>
</reference>
<evidence type="ECO:0000313" key="2">
    <source>
        <dbReference type="EMBL" id="QKM62963.1"/>
    </source>
</evidence>
<dbReference type="EMBL" id="CP028941">
    <property type="protein sequence ID" value="QKM62963.1"/>
    <property type="molecule type" value="Genomic_DNA"/>
</dbReference>
<dbReference type="InterPro" id="IPR055268">
    <property type="entry name" value="PCB-like"/>
</dbReference>
<dbReference type="KEGG" id="pani:DCO16_07785"/>
<dbReference type="PANTHER" id="PTHR43778">
    <property type="entry name" value="PYRUVATE CARBOXYLASE"/>
    <property type="match status" value="1"/>
</dbReference>
<dbReference type="GO" id="GO:0004736">
    <property type="term" value="F:pyruvate carboxylase activity"/>
    <property type="evidence" value="ECO:0007669"/>
    <property type="project" value="TreeGrafter"/>
</dbReference>
<name>A0A6M9Q3G2_9BURK</name>
<dbReference type="RefSeq" id="WP_173943120.1">
    <property type="nucleotide sequence ID" value="NZ_CBCSCD010000001.1"/>
</dbReference>
<dbReference type="PROSITE" id="PS50991">
    <property type="entry name" value="PYR_CT"/>
    <property type="match status" value="1"/>
</dbReference>
<dbReference type="Gene3D" id="3.20.20.70">
    <property type="entry name" value="Aldolase class I"/>
    <property type="match status" value="1"/>
</dbReference>
<proteinExistence type="predicted"/>
<evidence type="ECO:0000259" key="1">
    <source>
        <dbReference type="PROSITE" id="PS50991"/>
    </source>
</evidence>
<gene>
    <name evidence="2" type="ORF">DCO16_07785</name>
</gene>
<dbReference type="PANTHER" id="PTHR43778:SF2">
    <property type="entry name" value="PYRUVATE CARBOXYLASE, MITOCHONDRIAL"/>
    <property type="match status" value="1"/>
</dbReference>
<dbReference type="AlphaFoldDB" id="A0A6M9Q3G2"/>
<dbReference type="Proteomes" id="UP000500806">
    <property type="component" value="Chromosome"/>
</dbReference>
<dbReference type="Pfam" id="PF02436">
    <property type="entry name" value="PYC_OADA"/>
    <property type="match status" value="1"/>
</dbReference>